<dbReference type="Proteomes" id="UP000243077">
    <property type="component" value="Chromosome"/>
</dbReference>
<keyword evidence="1" id="KW-0472">Membrane</keyword>
<name>A0A2L2BNW2_9MICO</name>
<proteinExistence type="inferred from homology"/>
<evidence type="ECO:0000256" key="1">
    <source>
        <dbReference type="RuleBase" id="RU363076"/>
    </source>
</evidence>
<comment type="similarity">
    <text evidence="1">Belongs to the SURF1 family.</text>
</comment>
<evidence type="ECO:0000313" key="3">
    <source>
        <dbReference type="Proteomes" id="UP000243077"/>
    </source>
</evidence>
<dbReference type="Pfam" id="PF02104">
    <property type="entry name" value="SURF1"/>
    <property type="match status" value="1"/>
</dbReference>
<gene>
    <name evidence="2" type="ORF">C3B54_11361</name>
</gene>
<dbReference type="InterPro" id="IPR002994">
    <property type="entry name" value="Surf1/Shy1"/>
</dbReference>
<sequence>MWAVAKRPKWIGALVLALTIAAVFAGLGQWQWERSFANVDVPTRETETPVELGSVASPQSVISTDASGRMVSVECDVVGGDDLWITDRLHPDGRGDWLIRHCQTPEGHSLAVAAGWLPASEATQRVEGFSAPTGQDLVGRYVPTESPQSSDFEAGERSAISVAELINLWEQPGPVYGGYLVSSVAPEGLRAISTAPPPPDGELNWLNLFYAAEWAIFALFAIYLWYRLVRDEWESEQASQPEGAKA</sequence>
<protein>
    <recommendedName>
        <fullName evidence="1">SURF1-like protein</fullName>
    </recommendedName>
</protein>
<dbReference type="PROSITE" id="PS50895">
    <property type="entry name" value="SURF1"/>
    <property type="match status" value="1"/>
</dbReference>
<accession>A0A2L2BNW2</accession>
<dbReference type="KEGG" id="psai:C3B54_11361"/>
<dbReference type="AlphaFoldDB" id="A0A2L2BNW2"/>
<comment type="subcellular location">
    <subcellularLocation>
        <location evidence="1">Cell membrane</location>
        <topology evidence="1">Multi-pass membrane protein</topology>
    </subcellularLocation>
</comment>
<comment type="caution">
    <text evidence="1">Lacks conserved residue(s) required for the propagation of feature annotation.</text>
</comment>
<keyword evidence="3" id="KW-1185">Reference proteome</keyword>
<reference evidence="2 3" key="1">
    <citation type="submission" date="2018-02" db="EMBL/GenBank/DDBJ databases">
        <title>Complete genome of the streamlined marine actinobacterium Pontimonas salivibrio CL-TW6 adapted to coastal planktonic lifestype.</title>
        <authorList>
            <person name="Cho B.C."/>
            <person name="Hardies S.C."/>
            <person name="Jang G.I."/>
            <person name="Hwang C.Y."/>
        </authorList>
    </citation>
    <scope>NUCLEOTIDE SEQUENCE [LARGE SCALE GENOMIC DNA]</scope>
    <source>
        <strain evidence="2 3">CL-TW6</strain>
    </source>
</reference>
<dbReference type="EMBL" id="CP026923">
    <property type="protein sequence ID" value="AVG23359.1"/>
    <property type="molecule type" value="Genomic_DNA"/>
</dbReference>
<organism evidence="2 3">
    <name type="scientific">Pontimonas salivibrio</name>
    <dbReference type="NCBI Taxonomy" id="1159327"/>
    <lineage>
        <taxon>Bacteria</taxon>
        <taxon>Bacillati</taxon>
        <taxon>Actinomycetota</taxon>
        <taxon>Actinomycetes</taxon>
        <taxon>Micrococcales</taxon>
        <taxon>Microbacteriaceae</taxon>
        <taxon>Pontimonas</taxon>
    </lineage>
</organism>
<keyword evidence="1" id="KW-1133">Transmembrane helix</keyword>
<evidence type="ECO:0000313" key="2">
    <source>
        <dbReference type="EMBL" id="AVG23359.1"/>
    </source>
</evidence>
<feature type="transmembrane region" description="Helical" evidence="1">
    <location>
        <begin position="205"/>
        <end position="226"/>
    </location>
</feature>
<keyword evidence="1" id="KW-0812">Transmembrane</keyword>
<keyword evidence="1" id="KW-1003">Cell membrane</keyword>
<dbReference type="GO" id="GO:0005886">
    <property type="term" value="C:plasma membrane"/>
    <property type="evidence" value="ECO:0007669"/>
    <property type="project" value="UniProtKB-SubCell"/>
</dbReference>